<keyword evidence="2" id="KW-0812">Transmembrane</keyword>
<feature type="transmembrane region" description="Helical" evidence="2">
    <location>
        <begin position="96"/>
        <end position="115"/>
    </location>
</feature>
<evidence type="ECO:0000313" key="3">
    <source>
        <dbReference type="EMBL" id="KAK7463562.1"/>
    </source>
</evidence>
<dbReference type="InterPro" id="IPR036259">
    <property type="entry name" value="MFS_trans_sf"/>
</dbReference>
<organism evidence="3 4">
    <name type="scientific">Marasmiellus scandens</name>
    <dbReference type="NCBI Taxonomy" id="2682957"/>
    <lineage>
        <taxon>Eukaryota</taxon>
        <taxon>Fungi</taxon>
        <taxon>Dikarya</taxon>
        <taxon>Basidiomycota</taxon>
        <taxon>Agaricomycotina</taxon>
        <taxon>Agaricomycetes</taxon>
        <taxon>Agaricomycetidae</taxon>
        <taxon>Agaricales</taxon>
        <taxon>Marasmiineae</taxon>
        <taxon>Omphalotaceae</taxon>
        <taxon>Marasmiellus</taxon>
    </lineage>
</organism>
<dbReference type="SUPFAM" id="SSF103473">
    <property type="entry name" value="MFS general substrate transporter"/>
    <property type="match status" value="1"/>
</dbReference>
<name>A0ABR1JP16_9AGAR</name>
<feature type="transmembrane region" description="Helical" evidence="2">
    <location>
        <begin position="121"/>
        <end position="148"/>
    </location>
</feature>
<comment type="caution">
    <text evidence="3">The sequence shown here is derived from an EMBL/GenBank/DDBJ whole genome shotgun (WGS) entry which is preliminary data.</text>
</comment>
<keyword evidence="4" id="KW-1185">Reference proteome</keyword>
<gene>
    <name evidence="3" type="ORF">VKT23_006909</name>
</gene>
<reference evidence="3 4" key="1">
    <citation type="submission" date="2024-01" db="EMBL/GenBank/DDBJ databases">
        <title>A draft genome for the cacao thread blight pathogen Marasmiellus scandens.</title>
        <authorList>
            <person name="Baruah I.K."/>
            <person name="Leung J."/>
            <person name="Bukari Y."/>
            <person name="Amoako-Attah I."/>
            <person name="Meinhardt L.W."/>
            <person name="Bailey B.A."/>
            <person name="Cohen S.P."/>
        </authorList>
    </citation>
    <scope>NUCLEOTIDE SEQUENCE [LARGE SCALE GENOMIC DNA]</scope>
    <source>
        <strain evidence="3 4">GH-19</strain>
    </source>
</reference>
<dbReference type="EMBL" id="JBANRG010000009">
    <property type="protein sequence ID" value="KAK7463562.1"/>
    <property type="molecule type" value="Genomic_DNA"/>
</dbReference>
<proteinExistence type="predicted"/>
<accession>A0ABR1JP16</accession>
<keyword evidence="2" id="KW-0472">Membrane</keyword>
<evidence type="ECO:0000313" key="4">
    <source>
        <dbReference type="Proteomes" id="UP001498398"/>
    </source>
</evidence>
<feature type="region of interest" description="Disordered" evidence="1">
    <location>
        <begin position="223"/>
        <end position="249"/>
    </location>
</feature>
<sequence>MYHSDLITILVVKSTPEDPPAIWLLIDTACNGLLGGSATIYALLRAYAVDFSLPGQWLSAYIWIVLLVVQVIGTLVTVPALTIYYHITPSLRANQLLATMIGLLATVSDLLAFIPSLHERMFMLFGIFIPAFIVNNLMPLLFTIGTMYFDAVGRSQEIGFLLSAMAGLQNFGGVLSYYIFLAIMEDPSTGPKSAFLLTPGLLAFTTLSLFLLRGWKTPNPHALVEPPEETSSLPTPAEENTTNSSNISV</sequence>
<feature type="transmembrane region" description="Helical" evidence="2">
    <location>
        <begin position="21"/>
        <end position="48"/>
    </location>
</feature>
<feature type="transmembrane region" description="Helical" evidence="2">
    <location>
        <begin position="193"/>
        <end position="212"/>
    </location>
</feature>
<evidence type="ECO:0000256" key="1">
    <source>
        <dbReference type="SAM" id="MobiDB-lite"/>
    </source>
</evidence>
<evidence type="ECO:0000256" key="2">
    <source>
        <dbReference type="SAM" id="Phobius"/>
    </source>
</evidence>
<feature type="transmembrane region" description="Helical" evidence="2">
    <location>
        <begin position="160"/>
        <end position="181"/>
    </location>
</feature>
<dbReference type="Proteomes" id="UP001498398">
    <property type="component" value="Unassembled WGS sequence"/>
</dbReference>
<feature type="transmembrane region" description="Helical" evidence="2">
    <location>
        <begin position="60"/>
        <end position="84"/>
    </location>
</feature>
<keyword evidence="2" id="KW-1133">Transmembrane helix</keyword>
<protein>
    <submittedName>
        <fullName evidence="3">Uncharacterized protein</fullName>
    </submittedName>
</protein>
<feature type="compositionally biased region" description="Low complexity" evidence="1">
    <location>
        <begin position="229"/>
        <end position="239"/>
    </location>
</feature>
<feature type="compositionally biased region" description="Polar residues" evidence="1">
    <location>
        <begin position="240"/>
        <end position="249"/>
    </location>
</feature>